<dbReference type="Pfam" id="PF00753">
    <property type="entry name" value="Lactamase_B"/>
    <property type="match status" value="1"/>
</dbReference>
<proteinExistence type="inferred from homology"/>
<dbReference type="PANTHER" id="PTHR42978:SF2">
    <property type="entry name" value="102 KBASES UNSTABLE REGION: FROM 1 TO 119443"/>
    <property type="match status" value="1"/>
</dbReference>
<dbReference type="RefSeq" id="WP_211873162.1">
    <property type="nucleotide sequence ID" value="NZ_JAAEDH010000003.1"/>
</dbReference>
<protein>
    <submittedName>
        <fullName evidence="7">MBL fold metallo-hydrolase</fullName>
    </submittedName>
</protein>
<feature type="domain" description="Metallo-beta-lactamase" evidence="6">
    <location>
        <begin position="24"/>
        <end position="209"/>
    </location>
</feature>
<sequence length="250" mass="27357">MVQVDILVQGYPGKSVCHGGLGWSTIALLRWPNGPVALIDVGAFSIRPEFGKQLKARGVKPEEVTDVVLTHAHWDHSVNYTLFPNARVHIGRAEMDWAVAEPVGFNPLPELYVQDLAKSSRLRLLDEGDEVLPGMTAHLAPGHTPGCLYFYLTATEAPIIFTGDSAKNRAELLSMATDMTMDAAASRDSLAAIWALWRKVPGTLVVPGHDMTMRLDAEGKPEYMGQRRAGIAAWFDEDLAVTHEFDISAP</sequence>
<keyword evidence="5" id="KW-0862">Zinc</keyword>
<dbReference type="EMBL" id="JAAEDH010000003">
    <property type="protein sequence ID" value="MBR0654348.1"/>
    <property type="molecule type" value="Genomic_DNA"/>
</dbReference>
<keyword evidence="4" id="KW-0378">Hydrolase</keyword>
<comment type="similarity">
    <text evidence="2">Belongs to the metallo-beta-lactamase superfamily.</text>
</comment>
<accession>A0AAF1JZI1</accession>
<evidence type="ECO:0000259" key="6">
    <source>
        <dbReference type="SMART" id="SM00849"/>
    </source>
</evidence>
<dbReference type="AlphaFoldDB" id="A0AAF1JZI1"/>
<evidence type="ECO:0000256" key="4">
    <source>
        <dbReference type="ARBA" id="ARBA00022801"/>
    </source>
</evidence>
<evidence type="ECO:0000313" key="7">
    <source>
        <dbReference type="EMBL" id="MBR0654348.1"/>
    </source>
</evidence>
<dbReference type="Gene3D" id="3.60.15.10">
    <property type="entry name" value="Ribonuclease Z/Hydroxyacylglutathione hydrolase-like"/>
    <property type="match status" value="1"/>
</dbReference>
<evidence type="ECO:0000256" key="5">
    <source>
        <dbReference type="ARBA" id="ARBA00022833"/>
    </source>
</evidence>
<evidence type="ECO:0000313" key="8">
    <source>
        <dbReference type="Proteomes" id="UP001196068"/>
    </source>
</evidence>
<dbReference type="GO" id="GO:0046872">
    <property type="term" value="F:metal ion binding"/>
    <property type="evidence" value="ECO:0007669"/>
    <property type="project" value="UniProtKB-KW"/>
</dbReference>
<comment type="caution">
    <text evidence="7">The sequence shown here is derived from an EMBL/GenBank/DDBJ whole genome shotgun (WGS) entry which is preliminary data.</text>
</comment>
<dbReference type="SMART" id="SM00849">
    <property type="entry name" value="Lactamase_B"/>
    <property type="match status" value="1"/>
</dbReference>
<keyword evidence="3" id="KW-0479">Metal-binding</keyword>
<dbReference type="GO" id="GO:0016787">
    <property type="term" value="F:hydrolase activity"/>
    <property type="evidence" value="ECO:0007669"/>
    <property type="project" value="UniProtKB-KW"/>
</dbReference>
<organism evidence="7 8">
    <name type="scientific">Plastoroseomonas arctica</name>
    <dbReference type="NCBI Taxonomy" id="1509237"/>
    <lineage>
        <taxon>Bacteria</taxon>
        <taxon>Pseudomonadati</taxon>
        <taxon>Pseudomonadota</taxon>
        <taxon>Alphaproteobacteria</taxon>
        <taxon>Acetobacterales</taxon>
        <taxon>Acetobacteraceae</taxon>
        <taxon>Plastoroseomonas</taxon>
    </lineage>
</organism>
<dbReference type="InterPro" id="IPR036866">
    <property type="entry name" value="RibonucZ/Hydroxyglut_hydro"/>
</dbReference>
<keyword evidence="8" id="KW-1185">Reference proteome</keyword>
<name>A0AAF1JZI1_9PROT</name>
<reference evidence="7" key="2">
    <citation type="journal article" date="2021" name="Syst. Appl. Microbiol.">
        <title>Roseomonas hellenica sp. nov., isolated from roots of wild-growing Alkanna tinctoria.</title>
        <authorList>
            <person name="Rat A."/>
            <person name="Naranjo H.D."/>
            <person name="Lebbe L."/>
            <person name="Cnockaert M."/>
            <person name="Krigas N."/>
            <person name="Grigoriadou K."/>
            <person name="Maloupa E."/>
            <person name="Willems A."/>
        </authorList>
    </citation>
    <scope>NUCLEOTIDE SEQUENCE</scope>
    <source>
        <strain evidence="7">LMG 28251</strain>
    </source>
</reference>
<gene>
    <name evidence="7" type="ORF">GXW79_04560</name>
</gene>
<dbReference type="InterPro" id="IPR001279">
    <property type="entry name" value="Metallo-B-lactamas"/>
</dbReference>
<reference evidence="7" key="1">
    <citation type="submission" date="2020-01" db="EMBL/GenBank/DDBJ databases">
        <authorList>
            <person name="Rat A."/>
        </authorList>
    </citation>
    <scope>NUCLEOTIDE SEQUENCE</scope>
    <source>
        <strain evidence="7">LMG 28251</strain>
    </source>
</reference>
<dbReference type="Proteomes" id="UP001196068">
    <property type="component" value="Unassembled WGS sequence"/>
</dbReference>
<dbReference type="SUPFAM" id="SSF56281">
    <property type="entry name" value="Metallo-hydrolase/oxidoreductase"/>
    <property type="match status" value="1"/>
</dbReference>
<dbReference type="InterPro" id="IPR051013">
    <property type="entry name" value="MBL_superfamily_lactonases"/>
</dbReference>
<comment type="cofactor">
    <cofactor evidence="1">
        <name>Zn(2+)</name>
        <dbReference type="ChEBI" id="CHEBI:29105"/>
    </cofactor>
</comment>
<evidence type="ECO:0000256" key="1">
    <source>
        <dbReference type="ARBA" id="ARBA00001947"/>
    </source>
</evidence>
<evidence type="ECO:0000256" key="2">
    <source>
        <dbReference type="ARBA" id="ARBA00007749"/>
    </source>
</evidence>
<dbReference type="PANTHER" id="PTHR42978">
    <property type="entry name" value="QUORUM-QUENCHING LACTONASE YTNP-RELATED-RELATED"/>
    <property type="match status" value="1"/>
</dbReference>
<evidence type="ECO:0000256" key="3">
    <source>
        <dbReference type="ARBA" id="ARBA00022723"/>
    </source>
</evidence>